<name>A0ABR9RQH6_9ACTN</name>
<evidence type="ECO:0000256" key="2">
    <source>
        <dbReference type="SAM" id="Phobius"/>
    </source>
</evidence>
<evidence type="ECO:0000313" key="4">
    <source>
        <dbReference type="Proteomes" id="UP000756387"/>
    </source>
</evidence>
<keyword evidence="2" id="KW-1133">Transmembrane helix</keyword>
<reference evidence="3 4" key="1">
    <citation type="submission" date="2020-10" db="EMBL/GenBank/DDBJ databases">
        <title>Nocardioides sp. isolated from sludge.</title>
        <authorList>
            <person name="Zhang X."/>
        </authorList>
    </citation>
    <scope>NUCLEOTIDE SEQUENCE [LARGE SCALE GENOMIC DNA]</scope>
    <source>
        <strain evidence="3 4">Y6</strain>
    </source>
</reference>
<evidence type="ECO:0008006" key="5">
    <source>
        <dbReference type="Google" id="ProtNLM"/>
    </source>
</evidence>
<organism evidence="3 4">
    <name type="scientific">Nocardioides malaquae</name>
    <dbReference type="NCBI Taxonomy" id="2773426"/>
    <lineage>
        <taxon>Bacteria</taxon>
        <taxon>Bacillati</taxon>
        <taxon>Actinomycetota</taxon>
        <taxon>Actinomycetes</taxon>
        <taxon>Propionibacteriales</taxon>
        <taxon>Nocardioidaceae</taxon>
        <taxon>Nocardioides</taxon>
    </lineage>
</organism>
<dbReference type="RefSeq" id="WP_227486885.1">
    <property type="nucleotide sequence ID" value="NZ_JADCSA010000003.1"/>
</dbReference>
<evidence type="ECO:0000313" key="3">
    <source>
        <dbReference type="EMBL" id="MBE7323821.1"/>
    </source>
</evidence>
<feature type="transmembrane region" description="Helical" evidence="2">
    <location>
        <begin position="93"/>
        <end position="114"/>
    </location>
</feature>
<accession>A0ABR9RQH6</accession>
<feature type="region of interest" description="Disordered" evidence="1">
    <location>
        <begin position="118"/>
        <end position="147"/>
    </location>
</feature>
<comment type="caution">
    <text evidence="3">The sequence shown here is derived from an EMBL/GenBank/DDBJ whole genome shotgun (WGS) entry which is preliminary data.</text>
</comment>
<protein>
    <recommendedName>
        <fullName evidence="5">Zinc-finger domain-containing protein</fullName>
    </recommendedName>
</protein>
<dbReference type="EMBL" id="JADCSA010000003">
    <property type="protein sequence ID" value="MBE7323821.1"/>
    <property type="molecule type" value="Genomic_DNA"/>
</dbReference>
<evidence type="ECO:0000256" key="1">
    <source>
        <dbReference type="SAM" id="MobiDB-lite"/>
    </source>
</evidence>
<keyword evidence="2" id="KW-0472">Membrane</keyword>
<gene>
    <name evidence="3" type="ORF">IEQ44_04055</name>
</gene>
<keyword evidence="2" id="KW-0812">Transmembrane</keyword>
<dbReference type="Proteomes" id="UP000756387">
    <property type="component" value="Unassembled WGS sequence"/>
</dbReference>
<keyword evidence="4" id="KW-1185">Reference proteome</keyword>
<proteinExistence type="predicted"/>
<sequence length="158" mass="16799">MGHLGSRVTALLDGRLTPAEEERAWDHVHACHPCRDAVEREGWVKTRLVSLGHCPTPSSPSLRETLLSVDPGRRPVYPETLPDTSPAPRHRHLVALGGSAVGMAVLGVVALGAAPANAPHLDRRGPVTSVVPPHSSPSPTPTSTSSVRHWVVRETIAP</sequence>